<dbReference type="NCBIfam" id="NF033547">
    <property type="entry name" value="transpos_IS1595"/>
    <property type="match status" value="1"/>
</dbReference>
<dbReference type="SMART" id="SM01126">
    <property type="entry name" value="DDE_Tnp_IS1595"/>
    <property type="match status" value="1"/>
</dbReference>
<dbReference type="InterPro" id="IPR024442">
    <property type="entry name" value="Transposase_Zn_ribbon"/>
</dbReference>
<sequence length="303" mass="35598">MSKRKIHKSKLGIIDFQREFNTEDKCREFLFELRFPQGFVYPKCGCTELYHIKKRHTCQCKCCRHQTSVTSGTVMDKTHLKLTYWLWAMFLFANDKRGCSASYLSQTLKLFYKTAWFLLQRLRNAMSNRENKYLLDGIVELDDTYIGTSDHGKKRGRGTSKMKIMVAVSKTINGAPKYVKMKVLLDLRGVTIGKFAKKNIAEFSRVETDNYRSLRKPLAEKYFHSYETFAPDKNMLKWLHTIISNAKAFVEGTYHGMERKHVQLYLDEFCYRFNRCSYHENLFEHLALACVNCPECRLESLLS</sequence>
<dbReference type="EMBL" id="JAQMLS010000001">
    <property type="protein sequence ID" value="MDB8740739.1"/>
    <property type="molecule type" value="Genomic_DNA"/>
</dbReference>
<gene>
    <name evidence="2" type="ORF">PNV70_01495</name>
</gene>
<dbReference type="AlphaFoldDB" id="A0AAW6DSG3"/>
<dbReference type="Pfam" id="PF12760">
    <property type="entry name" value="Zn_ribbon_IS1595"/>
    <property type="match status" value="1"/>
</dbReference>
<organism evidence="2 3">
    <name type="scientific">Ruminococcus bicirculans</name>
    <name type="common">ex Wegman et al. 2014</name>
    <dbReference type="NCBI Taxonomy" id="1160721"/>
    <lineage>
        <taxon>Bacteria</taxon>
        <taxon>Bacillati</taxon>
        <taxon>Bacillota</taxon>
        <taxon>Clostridia</taxon>
        <taxon>Eubacteriales</taxon>
        <taxon>Oscillospiraceae</taxon>
        <taxon>Ruminococcus</taxon>
    </lineage>
</organism>
<dbReference type="Proteomes" id="UP001211421">
    <property type="component" value="Unassembled WGS sequence"/>
</dbReference>
<dbReference type="RefSeq" id="WP_195550946.1">
    <property type="nucleotide sequence ID" value="NZ_JADMNX010000001.1"/>
</dbReference>
<evidence type="ECO:0000313" key="3">
    <source>
        <dbReference type="Proteomes" id="UP001211421"/>
    </source>
</evidence>
<protein>
    <submittedName>
        <fullName evidence="2">IS1595 family transposase</fullName>
    </submittedName>
</protein>
<feature type="domain" description="ISXO2-like transposase" evidence="1">
    <location>
        <begin position="134"/>
        <end position="274"/>
    </location>
</feature>
<accession>A0AAW6DSG3</accession>
<name>A0AAW6DSG3_9FIRM</name>
<reference evidence="2" key="1">
    <citation type="submission" date="2023-01" db="EMBL/GenBank/DDBJ databases">
        <title>Human gut microbiome strain richness.</title>
        <authorList>
            <person name="Chen-Liaw A."/>
        </authorList>
    </citation>
    <scope>NUCLEOTIDE SEQUENCE</scope>
    <source>
        <strain evidence="2">D59st1_B8_D59t2_181005</strain>
    </source>
</reference>
<proteinExistence type="predicted"/>
<evidence type="ECO:0000313" key="2">
    <source>
        <dbReference type="EMBL" id="MDB8740739.1"/>
    </source>
</evidence>
<dbReference type="Pfam" id="PF12762">
    <property type="entry name" value="DDE_Tnp_IS1595"/>
    <property type="match status" value="1"/>
</dbReference>
<comment type="caution">
    <text evidence="2">The sequence shown here is derived from an EMBL/GenBank/DDBJ whole genome shotgun (WGS) entry which is preliminary data.</text>
</comment>
<evidence type="ECO:0000259" key="1">
    <source>
        <dbReference type="SMART" id="SM01126"/>
    </source>
</evidence>
<dbReference type="InterPro" id="IPR024445">
    <property type="entry name" value="Tnp_ISXO2-like"/>
</dbReference>